<dbReference type="OrthoDB" id="9966689at2"/>
<dbReference type="Proteomes" id="UP000315995">
    <property type="component" value="Chromosome"/>
</dbReference>
<proteinExistence type="predicted"/>
<dbReference type="PROSITE" id="PS51257">
    <property type="entry name" value="PROKAR_LIPOPROTEIN"/>
    <property type="match status" value="1"/>
</dbReference>
<protein>
    <recommendedName>
        <fullName evidence="3">Lipoprotein</fullName>
    </recommendedName>
</protein>
<evidence type="ECO:0008006" key="3">
    <source>
        <dbReference type="Google" id="ProtNLM"/>
    </source>
</evidence>
<dbReference type="RefSeq" id="WP_141197249.1">
    <property type="nucleotide sequence ID" value="NZ_CP041186.1"/>
</dbReference>
<keyword evidence="2" id="KW-1185">Reference proteome</keyword>
<accession>A0A4Y6PRW0</accession>
<evidence type="ECO:0000313" key="1">
    <source>
        <dbReference type="EMBL" id="QDG50757.1"/>
    </source>
</evidence>
<dbReference type="EMBL" id="CP041186">
    <property type="protein sequence ID" value="QDG50757.1"/>
    <property type="molecule type" value="Genomic_DNA"/>
</dbReference>
<dbReference type="AlphaFoldDB" id="A0A4Y6PRW0"/>
<evidence type="ECO:0000313" key="2">
    <source>
        <dbReference type="Proteomes" id="UP000315995"/>
    </source>
</evidence>
<sequence>MNTTRNIAFALLLLGVLALTSACSTSYRILSVEDHPNGEVTLMKTLTTSSVGGFYNTAKYNYWECRRSDAGLSCEKTCWHRDISGQWPQNAPQDGAMCGGGVATAAQ</sequence>
<organism evidence="1 2">
    <name type="scientific">Persicimonas caeni</name>
    <dbReference type="NCBI Taxonomy" id="2292766"/>
    <lineage>
        <taxon>Bacteria</taxon>
        <taxon>Deltaproteobacteria</taxon>
        <taxon>Bradymonadales</taxon>
        <taxon>Bradymonadaceae</taxon>
        <taxon>Persicimonas</taxon>
    </lineage>
</organism>
<reference evidence="1 2" key="1">
    <citation type="submission" date="2019-06" db="EMBL/GenBank/DDBJ databases">
        <title>Persicimonas caeni gen. nov., sp. nov., a predatory bacterium isolated from solar saltern.</title>
        <authorList>
            <person name="Wang S."/>
        </authorList>
    </citation>
    <scope>NUCLEOTIDE SEQUENCE [LARGE SCALE GENOMIC DNA]</scope>
    <source>
        <strain evidence="1 2">YN101</strain>
    </source>
</reference>
<gene>
    <name evidence="1" type="ORF">FIV42_08440</name>
</gene>
<name>A0A4Y6PRW0_PERCE</name>
<accession>A0A5B8Y467</accession>